<keyword evidence="2" id="KW-1185">Reference proteome</keyword>
<evidence type="ECO:0000313" key="2">
    <source>
        <dbReference type="Proteomes" id="UP000059680"/>
    </source>
</evidence>
<evidence type="ECO:0000313" key="1">
    <source>
        <dbReference type="EMBL" id="BAS97181.1"/>
    </source>
</evidence>
<name>A0A0P0WVH7_ORYSJ</name>
<dbReference type="AlphaFoldDB" id="A0A0P0WVH7"/>
<organism evidence="1 2">
    <name type="scientific">Oryza sativa subsp. japonica</name>
    <name type="common">Rice</name>
    <dbReference type="NCBI Taxonomy" id="39947"/>
    <lineage>
        <taxon>Eukaryota</taxon>
        <taxon>Viridiplantae</taxon>
        <taxon>Streptophyta</taxon>
        <taxon>Embryophyta</taxon>
        <taxon>Tracheophyta</taxon>
        <taxon>Spermatophyta</taxon>
        <taxon>Magnoliopsida</taxon>
        <taxon>Liliopsida</taxon>
        <taxon>Poales</taxon>
        <taxon>Poaceae</taxon>
        <taxon>BOP clade</taxon>
        <taxon>Oryzoideae</taxon>
        <taxon>Oryzeae</taxon>
        <taxon>Oryzinae</taxon>
        <taxon>Oryza</taxon>
        <taxon>Oryza sativa</taxon>
    </lineage>
</organism>
<reference evidence="1 2" key="2">
    <citation type="journal article" date="2013" name="Plant Cell Physiol.">
        <title>Rice Annotation Project Database (RAP-DB): an integrative and interactive database for rice genomics.</title>
        <authorList>
            <person name="Sakai H."/>
            <person name="Lee S.S."/>
            <person name="Tanaka T."/>
            <person name="Numa H."/>
            <person name="Kim J."/>
            <person name="Kawahara Y."/>
            <person name="Wakimoto H."/>
            <person name="Yang C.C."/>
            <person name="Iwamoto M."/>
            <person name="Abe T."/>
            <person name="Yamada Y."/>
            <person name="Muto A."/>
            <person name="Inokuchi H."/>
            <person name="Ikemura T."/>
            <person name="Matsumoto T."/>
            <person name="Sasaki T."/>
            <person name="Itoh T."/>
        </authorList>
    </citation>
    <scope>NUCLEOTIDE SEQUENCE [LARGE SCALE GENOMIC DNA]</scope>
    <source>
        <strain evidence="2">cv. Nipponbare</strain>
    </source>
</reference>
<sequence length="101" mass="10411">MEADLSGAEVELQWRSQDLVIGVLAMRYGLSPGGGGFAAHEDGGDMPTPAPPVASPLSSSLWGLDPIVVISSPPSVAALPPFTSHCGLHLHPPHASPRLAR</sequence>
<dbReference type="Proteomes" id="UP000059680">
    <property type="component" value="Chromosome 6"/>
</dbReference>
<protein>
    <submittedName>
        <fullName evidence="1">Os06g0270550 protein</fullName>
    </submittedName>
</protein>
<reference evidence="1 2" key="3">
    <citation type="journal article" date="2013" name="Rice">
        <title>Improvement of the Oryza sativa Nipponbare reference genome using next generation sequence and optical map data.</title>
        <authorList>
            <person name="Kawahara Y."/>
            <person name="de la Bastide M."/>
            <person name="Hamilton J.P."/>
            <person name="Kanamori H."/>
            <person name="McCombie W.R."/>
            <person name="Ouyang S."/>
            <person name="Schwartz D.C."/>
            <person name="Tanaka T."/>
            <person name="Wu J."/>
            <person name="Zhou S."/>
            <person name="Childs K.L."/>
            <person name="Davidson R.M."/>
            <person name="Lin H."/>
            <person name="Quesada-Ocampo L."/>
            <person name="Vaillancourt B."/>
            <person name="Sakai H."/>
            <person name="Lee S.S."/>
            <person name="Kim J."/>
            <person name="Numa H."/>
            <person name="Itoh T."/>
            <person name="Buell C.R."/>
            <person name="Matsumoto T."/>
        </authorList>
    </citation>
    <scope>NUCLEOTIDE SEQUENCE [LARGE SCALE GENOMIC DNA]</scope>
    <source>
        <strain evidence="2">cv. Nipponbare</strain>
    </source>
</reference>
<reference evidence="2" key="1">
    <citation type="journal article" date="2005" name="Nature">
        <title>The map-based sequence of the rice genome.</title>
        <authorList>
            <consortium name="International rice genome sequencing project (IRGSP)"/>
            <person name="Matsumoto T."/>
            <person name="Wu J."/>
            <person name="Kanamori H."/>
            <person name="Katayose Y."/>
            <person name="Fujisawa M."/>
            <person name="Namiki N."/>
            <person name="Mizuno H."/>
            <person name="Yamamoto K."/>
            <person name="Antonio B.A."/>
            <person name="Baba T."/>
            <person name="Sakata K."/>
            <person name="Nagamura Y."/>
            <person name="Aoki H."/>
            <person name="Arikawa K."/>
            <person name="Arita K."/>
            <person name="Bito T."/>
            <person name="Chiden Y."/>
            <person name="Fujitsuka N."/>
            <person name="Fukunaka R."/>
            <person name="Hamada M."/>
            <person name="Harada C."/>
            <person name="Hayashi A."/>
            <person name="Hijishita S."/>
            <person name="Honda M."/>
            <person name="Hosokawa S."/>
            <person name="Ichikawa Y."/>
            <person name="Idonuma A."/>
            <person name="Iijima M."/>
            <person name="Ikeda M."/>
            <person name="Ikeno M."/>
            <person name="Ito K."/>
            <person name="Ito S."/>
            <person name="Ito T."/>
            <person name="Ito Y."/>
            <person name="Ito Y."/>
            <person name="Iwabuchi A."/>
            <person name="Kamiya K."/>
            <person name="Karasawa W."/>
            <person name="Kurita K."/>
            <person name="Katagiri S."/>
            <person name="Kikuta A."/>
            <person name="Kobayashi H."/>
            <person name="Kobayashi N."/>
            <person name="Machita K."/>
            <person name="Maehara T."/>
            <person name="Masukawa M."/>
            <person name="Mizubayashi T."/>
            <person name="Mukai Y."/>
            <person name="Nagasaki H."/>
            <person name="Nagata Y."/>
            <person name="Naito S."/>
            <person name="Nakashima M."/>
            <person name="Nakama Y."/>
            <person name="Nakamichi Y."/>
            <person name="Nakamura M."/>
            <person name="Meguro A."/>
            <person name="Negishi M."/>
            <person name="Ohta I."/>
            <person name="Ohta T."/>
            <person name="Okamoto M."/>
            <person name="Ono N."/>
            <person name="Saji S."/>
            <person name="Sakaguchi M."/>
            <person name="Sakai K."/>
            <person name="Shibata M."/>
            <person name="Shimokawa T."/>
            <person name="Song J."/>
            <person name="Takazaki Y."/>
            <person name="Terasawa K."/>
            <person name="Tsugane M."/>
            <person name="Tsuji K."/>
            <person name="Ueda S."/>
            <person name="Waki K."/>
            <person name="Yamagata H."/>
            <person name="Yamamoto M."/>
            <person name="Yamamoto S."/>
            <person name="Yamane H."/>
            <person name="Yoshiki S."/>
            <person name="Yoshihara R."/>
            <person name="Yukawa K."/>
            <person name="Zhong H."/>
            <person name="Yano M."/>
            <person name="Yuan Q."/>
            <person name="Ouyang S."/>
            <person name="Liu J."/>
            <person name="Jones K.M."/>
            <person name="Gansberger K."/>
            <person name="Moffat K."/>
            <person name="Hill J."/>
            <person name="Bera J."/>
            <person name="Fadrosh D."/>
            <person name="Jin S."/>
            <person name="Johri S."/>
            <person name="Kim M."/>
            <person name="Overton L."/>
            <person name="Reardon M."/>
            <person name="Tsitrin T."/>
            <person name="Vuong H."/>
            <person name="Weaver B."/>
            <person name="Ciecko A."/>
            <person name="Tallon L."/>
            <person name="Jackson J."/>
            <person name="Pai G."/>
            <person name="Aken S.V."/>
            <person name="Utterback T."/>
            <person name="Reidmuller S."/>
            <person name="Feldblyum T."/>
            <person name="Hsiao J."/>
            <person name="Zismann V."/>
            <person name="Iobst S."/>
            <person name="de Vazeille A.R."/>
            <person name="Buell C.R."/>
            <person name="Ying K."/>
            <person name="Li Y."/>
            <person name="Lu T."/>
            <person name="Huang Y."/>
            <person name="Zhao Q."/>
            <person name="Feng Q."/>
            <person name="Zhang L."/>
            <person name="Zhu J."/>
            <person name="Weng Q."/>
            <person name="Mu J."/>
            <person name="Lu Y."/>
            <person name="Fan D."/>
            <person name="Liu Y."/>
            <person name="Guan J."/>
            <person name="Zhang Y."/>
            <person name="Yu S."/>
            <person name="Liu X."/>
            <person name="Zhang Y."/>
            <person name="Hong G."/>
            <person name="Han B."/>
            <person name="Choisne N."/>
            <person name="Demange N."/>
            <person name="Orjeda G."/>
            <person name="Samain S."/>
            <person name="Cattolico L."/>
            <person name="Pelletier E."/>
            <person name="Couloux A."/>
            <person name="Segurens B."/>
            <person name="Wincker P."/>
            <person name="D'Hont A."/>
            <person name="Scarpelli C."/>
            <person name="Weissenbach J."/>
            <person name="Salanoubat M."/>
            <person name="Quetier F."/>
            <person name="Yu Y."/>
            <person name="Kim H.R."/>
            <person name="Rambo T."/>
            <person name="Currie J."/>
            <person name="Collura K."/>
            <person name="Luo M."/>
            <person name="Yang T."/>
            <person name="Ammiraju J.S.S."/>
            <person name="Engler F."/>
            <person name="Soderlund C."/>
            <person name="Wing R.A."/>
            <person name="Palmer L.E."/>
            <person name="de la Bastide M."/>
            <person name="Spiegel L."/>
            <person name="Nascimento L."/>
            <person name="Zutavern T."/>
            <person name="O'Shaughnessy A."/>
            <person name="Dike S."/>
            <person name="Dedhia N."/>
            <person name="Preston R."/>
            <person name="Balija V."/>
            <person name="McCombie W.R."/>
            <person name="Chow T."/>
            <person name="Chen H."/>
            <person name="Chung M."/>
            <person name="Chen C."/>
            <person name="Shaw J."/>
            <person name="Wu H."/>
            <person name="Hsiao K."/>
            <person name="Chao Y."/>
            <person name="Chu M."/>
            <person name="Cheng C."/>
            <person name="Hour A."/>
            <person name="Lee P."/>
            <person name="Lin S."/>
            <person name="Lin Y."/>
            <person name="Liou J."/>
            <person name="Liu S."/>
            <person name="Hsing Y."/>
            <person name="Raghuvanshi S."/>
            <person name="Mohanty A."/>
            <person name="Bharti A.K."/>
            <person name="Gaur A."/>
            <person name="Gupta V."/>
            <person name="Kumar D."/>
            <person name="Ravi V."/>
            <person name="Vij S."/>
            <person name="Kapur A."/>
            <person name="Khurana P."/>
            <person name="Khurana P."/>
            <person name="Khurana J.P."/>
            <person name="Tyagi A.K."/>
            <person name="Gaikwad K."/>
            <person name="Singh A."/>
            <person name="Dalal V."/>
            <person name="Srivastava S."/>
            <person name="Dixit A."/>
            <person name="Pal A.K."/>
            <person name="Ghazi I.A."/>
            <person name="Yadav M."/>
            <person name="Pandit A."/>
            <person name="Bhargava A."/>
            <person name="Sureshbabu K."/>
            <person name="Batra K."/>
            <person name="Sharma T.R."/>
            <person name="Mohapatra T."/>
            <person name="Singh N.K."/>
            <person name="Messing J."/>
            <person name="Nelson A.B."/>
            <person name="Fuks G."/>
            <person name="Kavchok S."/>
            <person name="Keizer G."/>
            <person name="Linton E."/>
            <person name="Llaca V."/>
            <person name="Song R."/>
            <person name="Tanyolac B."/>
            <person name="Young S."/>
            <person name="Ho-Il K."/>
            <person name="Hahn J.H."/>
            <person name="Sangsakoo G."/>
            <person name="Vanavichit A."/>
            <person name="de Mattos Luiz.A.T."/>
            <person name="Zimmer P.D."/>
            <person name="Malone G."/>
            <person name="Dellagostin O."/>
            <person name="de Oliveira A.C."/>
            <person name="Bevan M."/>
            <person name="Bancroft I."/>
            <person name="Minx P."/>
            <person name="Cordum H."/>
            <person name="Wilson R."/>
            <person name="Cheng Z."/>
            <person name="Jin W."/>
            <person name="Jiang J."/>
            <person name="Leong S.A."/>
            <person name="Iwama H."/>
            <person name="Gojobori T."/>
            <person name="Itoh T."/>
            <person name="Niimura Y."/>
            <person name="Fujii Y."/>
            <person name="Habara T."/>
            <person name="Sakai H."/>
            <person name="Sato Y."/>
            <person name="Wilson G."/>
            <person name="Kumar K."/>
            <person name="McCouch S."/>
            <person name="Juretic N."/>
            <person name="Hoen D."/>
            <person name="Wright S."/>
            <person name="Bruskiewich R."/>
            <person name="Bureau T."/>
            <person name="Miyao A."/>
            <person name="Hirochika H."/>
            <person name="Nishikawa T."/>
            <person name="Kadowaki K."/>
            <person name="Sugiura M."/>
            <person name="Burr B."/>
            <person name="Sasaki T."/>
        </authorList>
    </citation>
    <scope>NUCLEOTIDE SEQUENCE [LARGE SCALE GENOMIC DNA]</scope>
    <source>
        <strain evidence="2">cv. Nipponbare</strain>
    </source>
</reference>
<proteinExistence type="predicted"/>
<gene>
    <name evidence="1" type="ordered locus">Os06g0270550</name>
    <name evidence="1" type="ORF">OSNPB_060270550</name>
</gene>
<accession>A0A0P0WVH7</accession>
<dbReference type="InParanoid" id="A0A0P0WVH7"/>
<dbReference type="EMBL" id="AP014962">
    <property type="protein sequence ID" value="BAS97181.1"/>
    <property type="molecule type" value="Genomic_DNA"/>
</dbReference>
<dbReference type="PaxDb" id="39947-A0A0P0WVH7"/>